<organism evidence="2 3">
    <name type="scientific">Romanomermis culicivorax</name>
    <name type="common">Nematode worm</name>
    <dbReference type="NCBI Taxonomy" id="13658"/>
    <lineage>
        <taxon>Eukaryota</taxon>
        <taxon>Metazoa</taxon>
        <taxon>Ecdysozoa</taxon>
        <taxon>Nematoda</taxon>
        <taxon>Enoplea</taxon>
        <taxon>Dorylaimia</taxon>
        <taxon>Mermithida</taxon>
        <taxon>Mermithoidea</taxon>
        <taxon>Mermithidae</taxon>
        <taxon>Romanomermis</taxon>
    </lineage>
</organism>
<protein>
    <submittedName>
        <fullName evidence="3">Uncharacterized protein</fullName>
    </submittedName>
</protein>
<dbReference type="Proteomes" id="UP000887565">
    <property type="component" value="Unplaced"/>
</dbReference>
<dbReference type="WBParaSite" id="nRc.2.0.1.t17743-RA">
    <property type="protein sequence ID" value="nRc.2.0.1.t17743-RA"/>
    <property type="gene ID" value="nRc.2.0.1.g17743"/>
</dbReference>
<evidence type="ECO:0000313" key="2">
    <source>
        <dbReference type="Proteomes" id="UP000887565"/>
    </source>
</evidence>
<keyword evidence="2" id="KW-1185">Reference proteome</keyword>
<name>A0A915IUK4_ROMCU</name>
<proteinExistence type="predicted"/>
<dbReference type="AlphaFoldDB" id="A0A915IUK4"/>
<evidence type="ECO:0000313" key="3">
    <source>
        <dbReference type="WBParaSite" id="nRc.2.0.1.t17743-RA"/>
    </source>
</evidence>
<reference evidence="3" key="1">
    <citation type="submission" date="2022-11" db="UniProtKB">
        <authorList>
            <consortium name="WormBaseParasite"/>
        </authorList>
    </citation>
    <scope>IDENTIFICATION</scope>
</reference>
<accession>A0A915IUK4</accession>
<feature type="signal peptide" evidence="1">
    <location>
        <begin position="1"/>
        <end position="21"/>
    </location>
</feature>
<sequence>MTNLFYLLICAAGYFSPLALGAPAVNKSDPAYWGIKNAKNDDLTKKTLALKQQALKIISLRGGGKFDETKIKATKATWDDMQMTDDLAANLKATFDEEQKKLEDAIKYPNDTAKNRATAPDFALIPFAKWDHMPIPYSVSLIRSTEGFLNLKTQDTVAHSIYF</sequence>
<feature type="chain" id="PRO_5037471389" evidence="1">
    <location>
        <begin position="22"/>
        <end position="163"/>
    </location>
</feature>
<keyword evidence="1" id="KW-0732">Signal</keyword>
<evidence type="ECO:0000256" key="1">
    <source>
        <dbReference type="SAM" id="SignalP"/>
    </source>
</evidence>